<keyword evidence="2" id="KW-1185">Reference proteome</keyword>
<sequence length="268" mass="29057">MGFNKKFKIFKKSTTRFLLNRHIRVKKCRKSLKNIKKNTKRLSKKQQKISKIENQKNICLSEASQALVQYNNLDVSLFQNNNFFGESGYPSMQLDLFNNAFFQNNLDIALLQNNQFFGGIGPSYSANGQIDFFEQRIKMNNLNAWDVLHIVNTYFYQPAMAAVDQIRTFIMIAFTNLTARVNGIDARISGMETRLSRLERLERARSATVPYGGGAAGGGNGAGGAAAPGDGNGFGGAVAPAAAVGIVGGGEDAVSPASSGAASVDILN</sequence>
<dbReference type="WBParaSite" id="Minc3s00692g16170">
    <property type="protein sequence ID" value="Minc3s00692g16170"/>
    <property type="gene ID" value="Minc3s00692g16170"/>
</dbReference>
<proteinExistence type="predicted"/>
<evidence type="ECO:0000313" key="2">
    <source>
        <dbReference type="Proteomes" id="UP000887563"/>
    </source>
</evidence>
<accession>A0A914LPJ6</accession>
<feature type="coiled-coil region" evidence="1">
    <location>
        <begin position="25"/>
        <end position="55"/>
    </location>
</feature>
<name>A0A914LPJ6_MELIC</name>
<evidence type="ECO:0000256" key="1">
    <source>
        <dbReference type="SAM" id="Coils"/>
    </source>
</evidence>
<evidence type="ECO:0000313" key="3">
    <source>
        <dbReference type="WBParaSite" id="Minc3s00692g16170"/>
    </source>
</evidence>
<dbReference type="AlphaFoldDB" id="A0A914LPJ6"/>
<dbReference type="Proteomes" id="UP000887563">
    <property type="component" value="Unplaced"/>
</dbReference>
<organism evidence="2 3">
    <name type="scientific">Meloidogyne incognita</name>
    <name type="common">Southern root-knot nematode worm</name>
    <name type="synonym">Oxyuris incognita</name>
    <dbReference type="NCBI Taxonomy" id="6306"/>
    <lineage>
        <taxon>Eukaryota</taxon>
        <taxon>Metazoa</taxon>
        <taxon>Ecdysozoa</taxon>
        <taxon>Nematoda</taxon>
        <taxon>Chromadorea</taxon>
        <taxon>Rhabditida</taxon>
        <taxon>Tylenchina</taxon>
        <taxon>Tylenchomorpha</taxon>
        <taxon>Tylenchoidea</taxon>
        <taxon>Meloidogynidae</taxon>
        <taxon>Meloidogyninae</taxon>
        <taxon>Meloidogyne</taxon>
        <taxon>Meloidogyne incognita group</taxon>
    </lineage>
</organism>
<reference evidence="3" key="1">
    <citation type="submission" date="2022-11" db="UniProtKB">
        <authorList>
            <consortium name="WormBaseParasite"/>
        </authorList>
    </citation>
    <scope>IDENTIFICATION</scope>
</reference>
<keyword evidence="1" id="KW-0175">Coiled coil</keyword>
<protein>
    <submittedName>
        <fullName evidence="3">Uncharacterized protein</fullName>
    </submittedName>
</protein>